<evidence type="ECO:0000313" key="2">
    <source>
        <dbReference type="Proteomes" id="UP001333710"/>
    </source>
</evidence>
<protein>
    <submittedName>
        <fullName evidence="1">Uncharacterized protein</fullName>
    </submittedName>
</protein>
<proteinExistence type="predicted"/>
<dbReference type="KEGG" id="pmaw:MACH26_18220"/>
<gene>
    <name evidence="1" type="ORF">MACH26_18220</name>
</gene>
<evidence type="ECO:0000313" key="1">
    <source>
        <dbReference type="EMBL" id="BDX06301.1"/>
    </source>
</evidence>
<keyword evidence="2" id="KW-1185">Reference proteome</keyword>
<dbReference type="AlphaFoldDB" id="A0AA48KP62"/>
<dbReference type="Proteomes" id="UP001333710">
    <property type="component" value="Chromosome"/>
</dbReference>
<dbReference type="RefSeq" id="WP_338292327.1">
    <property type="nucleotide sequence ID" value="NZ_AP027272.1"/>
</dbReference>
<reference evidence="1" key="1">
    <citation type="submission" date="2023-01" db="EMBL/GenBank/DDBJ databases">
        <title>Complete genome sequence of Planctobacterium marinum strain Dej080120_11.</title>
        <authorList>
            <person name="Ueki S."/>
            <person name="Maruyama F."/>
        </authorList>
    </citation>
    <scope>NUCLEOTIDE SEQUENCE</scope>
    <source>
        <strain evidence="1">Dej080120_11</strain>
    </source>
</reference>
<dbReference type="EMBL" id="AP027272">
    <property type="protein sequence ID" value="BDX06301.1"/>
    <property type="molecule type" value="Genomic_DNA"/>
</dbReference>
<accession>A0AA48KP62</accession>
<name>A0AA48KP62_9ALTE</name>
<organism evidence="1 2">
    <name type="scientific">Planctobacterium marinum</name>
    <dbReference type="NCBI Taxonomy" id="1631968"/>
    <lineage>
        <taxon>Bacteria</taxon>
        <taxon>Pseudomonadati</taxon>
        <taxon>Pseudomonadota</taxon>
        <taxon>Gammaproteobacteria</taxon>
        <taxon>Alteromonadales</taxon>
        <taxon>Alteromonadaceae</taxon>
        <taxon>Planctobacterium</taxon>
    </lineage>
</organism>
<sequence>MAVMDETKQDEVLYREYIKTLSVGTALNNYLKALFYEPLSLLHVGFLLLIKTPLMLSVPGKVALSWQVYCMGIKALPISYSVAKKELFLKLFKR</sequence>